<reference evidence="2 3" key="1">
    <citation type="submission" date="2014-04" db="EMBL/GenBank/DDBJ databases">
        <authorList>
            <person name="Bishop-Lilly K.A."/>
            <person name="Broomall S.M."/>
            <person name="Chain P.S."/>
            <person name="Chertkov O."/>
            <person name="Coyne S.R."/>
            <person name="Daligault H.E."/>
            <person name="Davenport K.W."/>
            <person name="Erkkila T."/>
            <person name="Frey K.G."/>
            <person name="Gibbons H.S."/>
            <person name="Gu W."/>
            <person name="Jaissle J."/>
            <person name="Johnson S.L."/>
            <person name="Koroleva G.I."/>
            <person name="Ladner J.T."/>
            <person name="Lo C.-C."/>
            <person name="Minogue T.D."/>
            <person name="Munk C."/>
            <person name="Palacios G.F."/>
            <person name="Redden C.L."/>
            <person name="Rosenzweig C.N."/>
            <person name="Scholz M.B."/>
            <person name="Teshima H."/>
            <person name="Xu Y."/>
        </authorList>
    </citation>
    <scope>NUCLEOTIDE SEQUENCE [LARGE SCALE GENOMIC DNA]</scope>
    <source>
        <strain evidence="2">Gladioli</strain>
        <strain evidence="3">gladioli</strain>
    </source>
</reference>
<protein>
    <submittedName>
        <fullName evidence="2">Uncharacterized protein</fullName>
    </submittedName>
</protein>
<accession>A0AAW3EUL7</accession>
<dbReference type="RefSeq" id="WP_036051782.1">
    <property type="nucleotide sequence ID" value="NZ_CADEPU010000021.1"/>
</dbReference>
<dbReference type="Proteomes" id="UP000029590">
    <property type="component" value="Unassembled WGS sequence"/>
</dbReference>
<dbReference type="AlphaFoldDB" id="A0AAW3EUL7"/>
<dbReference type="EMBL" id="JPGG01000018">
    <property type="protein sequence ID" value="KGC09400.1"/>
    <property type="molecule type" value="Genomic_DNA"/>
</dbReference>
<evidence type="ECO:0000313" key="3">
    <source>
        <dbReference type="Proteomes" id="UP000029590"/>
    </source>
</evidence>
<evidence type="ECO:0000313" key="2">
    <source>
        <dbReference type="EMBL" id="KGC10325.1"/>
    </source>
</evidence>
<gene>
    <name evidence="1" type="ORF">DM48_5785</name>
    <name evidence="2" type="ORF">DM48_5837</name>
</gene>
<proteinExistence type="predicted"/>
<sequence>MQRIPKAIPPAQLGTAAAPLYTAPSSTTATVNNFSLTNTTGSPVPVTLYVVPSGGVAGAANTILSAFSLSAGQSYVPPQTIGLQLAPGSSLQALAGTATAVTAAGGVYETSGS</sequence>
<evidence type="ECO:0000313" key="1">
    <source>
        <dbReference type="EMBL" id="KGC09400.1"/>
    </source>
</evidence>
<dbReference type="EMBL" id="JPGG01000018">
    <property type="protein sequence ID" value="KGC10325.1"/>
    <property type="molecule type" value="Genomic_DNA"/>
</dbReference>
<comment type="caution">
    <text evidence="2">The sequence shown here is derived from an EMBL/GenBank/DDBJ whole genome shotgun (WGS) entry which is preliminary data.</text>
</comment>
<name>A0AAW3EUL7_BURGA</name>
<dbReference type="KEGG" id="bgo:BM43_3059"/>
<organism evidence="2 3">
    <name type="scientific">Burkholderia gladioli</name>
    <name type="common">Pseudomonas marginata</name>
    <name type="synonym">Phytomonas marginata</name>
    <dbReference type="NCBI Taxonomy" id="28095"/>
    <lineage>
        <taxon>Bacteria</taxon>
        <taxon>Pseudomonadati</taxon>
        <taxon>Pseudomonadota</taxon>
        <taxon>Betaproteobacteria</taxon>
        <taxon>Burkholderiales</taxon>
        <taxon>Burkholderiaceae</taxon>
        <taxon>Burkholderia</taxon>
    </lineage>
</organism>